<sequence length="245" mass="27536">MLKMYSNHLYKFLVLLSIASCDECSKYKVTDQIYFDVKMDNRLLGRIVFGLFGEVAPITCENFKEIAINGINGKSYLGTRFHTAIERVMIQGGDIVNDNGTGSMSIYGKYFEDENFIIKNDSPGLLMMANEGPDTNGCQFMITTMPMPWLDGKNVIFGKVLNGAGVVHKIEHLKTDINEKILNHVWISKVGSIDTVPFYEASKNYEQTIWAWLKAGLFPLSISLSVMACFQYFFNQLSKASSPGE</sequence>
<evidence type="ECO:0000259" key="5">
    <source>
        <dbReference type="PROSITE" id="PS50072"/>
    </source>
</evidence>
<dbReference type="Pfam" id="PF00160">
    <property type="entry name" value="Pro_isomerase"/>
    <property type="match status" value="1"/>
</dbReference>
<dbReference type="SUPFAM" id="SSF50891">
    <property type="entry name" value="Cyclophilin-like"/>
    <property type="match status" value="1"/>
</dbReference>
<reference evidence="6" key="1">
    <citation type="submission" date="2022-01" db="EMBL/GenBank/DDBJ databases">
        <authorList>
            <person name="King R."/>
        </authorList>
    </citation>
    <scope>NUCLEOTIDE SEQUENCE</scope>
</reference>
<dbReference type="GO" id="GO:0006457">
    <property type="term" value="P:protein folding"/>
    <property type="evidence" value="ECO:0007669"/>
    <property type="project" value="TreeGrafter"/>
</dbReference>
<keyword evidence="2 4" id="KW-0697">Rotamase</keyword>
<keyword evidence="7" id="KW-1185">Reference proteome</keyword>
<protein>
    <recommendedName>
        <fullName evidence="4">Peptidyl-prolyl cis-trans isomerase</fullName>
        <shortName evidence="4">PPIase</shortName>
        <ecNumber evidence="4">5.2.1.8</ecNumber>
    </recommendedName>
</protein>
<evidence type="ECO:0000256" key="1">
    <source>
        <dbReference type="ARBA" id="ARBA00000971"/>
    </source>
</evidence>
<feature type="chain" id="PRO_5040532335" description="Peptidyl-prolyl cis-trans isomerase" evidence="4">
    <location>
        <begin position="25"/>
        <end position="245"/>
    </location>
</feature>
<dbReference type="Proteomes" id="UP001153737">
    <property type="component" value="Chromosome 9"/>
</dbReference>
<evidence type="ECO:0000256" key="2">
    <source>
        <dbReference type="ARBA" id="ARBA00023110"/>
    </source>
</evidence>
<proteinExistence type="inferred from homology"/>
<evidence type="ECO:0000256" key="4">
    <source>
        <dbReference type="RuleBase" id="RU363019"/>
    </source>
</evidence>
<evidence type="ECO:0000313" key="6">
    <source>
        <dbReference type="EMBL" id="CAG9825551.1"/>
    </source>
</evidence>
<dbReference type="EMBL" id="OU896715">
    <property type="protein sequence ID" value="CAG9825551.1"/>
    <property type="molecule type" value="Genomic_DNA"/>
</dbReference>
<dbReference type="GO" id="GO:0005737">
    <property type="term" value="C:cytoplasm"/>
    <property type="evidence" value="ECO:0007669"/>
    <property type="project" value="TreeGrafter"/>
</dbReference>
<evidence type="ECO:0000313" key="7">
    <source>
        <dbReference type="Proteomes" id="UP001153737"/>
    </source>
</evidence>
<dbReference type="GO" id="GO:0003755">
    <property type="term" value="F:peptidyl-prolyl cis-trans isomerase activity"/>
    <property type="evidence" value="ECO:0007669"/>
    <property type="project" value="UniProtKB-UniRule"/>
</dbReference>
<accession>A0A9N9X884</accession>
<dbReference type="EC" id="5.2.1.8" evidence="4"/>
<dbReference type="PRINTS" id="PR00153">
    <property type="entry name" value="CSAPPISMRASE"/>
</dbReference>
<dbReference type="OrthoDB" id="10064525at2759"/>
<evidence type="ECO:0000256" key="3">
    <source>
        <dbReference type="ARBA" id="ARBA00023235"/>
    </source>
</evidence>
<dbReference type="PANTHER" id="PTHR11071:SF559">
    <property type="entry name" value="PEPTIDYL-PROLYL CIS-TRANS ISOMERASE"/>
    <property type="match status" value="1"/>
</dbReference>
<dbReference type="InterPro" id="IPR002130">
    <property type="entry name" value="Cyclophilin-type_PPIase_dom"/>
</dbReference>
<name>A0A9N9X884_PHACE</name>
<comment type="catalytic activity">
    <reaction evidence="1 4">
        <text>[protein]-peptidylproline (omega=180) = [protein]-peptidylproline (omega=0)</text>
        <dbReference type="Rhea" id="RHEA:16237"/>
        <dbReference type="Rhea" id="RHEA-COMP:10747"/>
        <dbReference type="Rhea" id="RHEA-COMP:10748"/>
        <dbReference type="ChEBI" id="CHEBI:83833"/>
        <dbReference type="ChEBI" id="CHEBI:83834"/>
        <dbReference type="EC" id="5.2.1.8"/>
    </reaction>
</comment>
<dbReference type="FunFam" id="2.40.100.10:FF:000025">
    <property type="entry name" value="Peptidyl-prolyl cis-trans isomerase CYP19-2"/>
    <property type="match status" value="1"/>
</dbReference>
<keyword evidence="3 4" id="KW-0413">Isomerase</keyword>
<dbReference type="GO" id="GO:0016018">
    <property type="term" value="F:cyclosporin A binding"/>
    <property type="evidence" value="ECO:0007669"/>
    <property type="project" value="TreeGrafter"/>
</dbReference>
<dbReference type="PANTHER" id="PTHR11071">
    <property type="entry name" value="PEPTIDYL-PROLYL CIS-TRANS ISOMERASE"/>
    <property type="match status" value="1"/>
</dbReference>
<keyword evidence="4" id="KW-0732">Signal</keyword>
<comment type="similarity">
    <text evidence="4">Belongs to the cyclophilin-type PPIase family.</text>
</comment>
<feature type="signal peptide" evidence="4">
    <location>
        <begin position="1"/>
        <end position="24"/>
    </location>
</feature>
<dbReference type="AlphaFoldDB" id="A0A9N9X884"/>
<dbReference type="Gene3D" id="2.40.100.10">
    <property type="entry name" value="Cyclophilin-like"/>
    <property type="match status" value="1"/>
</dbReference>
<dbReference type="PROSITE" id="PS50072">
    <property type="entry name" value="CSA_PPIASE_2"/>
    <property type="match status" value="1"/>
</dbReference>
<feature type="domain" description="PPIase cyclophilin-type" evidence="5">
    <location>
        <begin position="34"/>
        <end position="192"/>
    </location>
</feature>
<reference evidence="6" key="2">
    <citation type="submission" date="2022-10" db="EMBL/GenBank/DDBJ databases">
        <authorList>
            <consortium name="ENA_rothamsted_submissions"/>
            <consortium name="culmorum"/>
            <person name="King R."/>
        </authorList>
    </citation>
    <scope>NUCLEOTIDE SEQUENCE</scope>
</reference>
<organism evidence="6 7">
    <name type="scientific">Phaedon cochleariae</name>
    <name type="common">Mustard beetle</name>
    <dbReference type="NCBI Taxonomy" id="80249"/>
    <lineage>
        <taxon>Eukaryota</taxon>
        <taxon>Metazoa</taxon>
        <taxon>Ecdysozoa</taxon>
        <taxon>Arthropoda</taxon>
        <taxon>Hexapoda</taxon>
        <taxon>Insecta</taxon>
        <taxon>Pterygota</taxon>
        <taxon>Neoptera</taxon>
        <taxon>Endopterygota</taxon>
        <taxon>Coleoptera</taxon>
        <taxon>Polyphaga</taxon>
        <taxon>Cucujiformia</taxon>
        <taxon>Chrysomeloidea</taxon>
        <taxon>Chrysomelidae</taxon>
        <taxon>Chrysomelinae</taxon>
        <taxon>Chrysomelini</taxon>
        <taxon>Phaedon</taxon>
    </lineage>
</organism>
<gene>
    <name evidence="6" type="ORF">PHAECO_LOCUS12684</name>
</gene>
<comment type="function">
    <text evidence="4">PPIases accelerate the folding of proteins. It catalyzes the cis-trans isomerization of proline imidic peptide bonds in oligopeptides.</text>
</comment>
<dbReference type="InterPro" id="IPR029000">
    <property type="entry name" value="Cyclophilin-like_dom_sf"/>
</dbReference>